<organism evidence="8 9">
    <name type="scientific">Streptantibioticus parmotrematis</name>
    <dbReference type="NCBI Taxonomy" id="2873249"/>
    <lineage>
        <taxon>Bacteria</taxon>
        <taxon>Bacillati</taxon>
        <taxon>Actinomycetota</taxon>
        <taxon>Actinomycetes</taxon>
        <taxon>Kitasatosporales</taxon>
        <taxon>Streptomycetaceae</taxon>
        <taxon>Streptantibioticus</taxon>
    </lineage>
</organism>
<feature type="transmembrane region" description="Helical" evidence="7">
    <location>
        <begin position="129"/>
        <end position="148"/>
    </location>
</feature>
<protein>
    <submittedName>
        <fullName evidence="8">FtsW/RodA/SpoVE family cell cycle protein</fullName>
    </submittedName>
</protein>
<evidence type="ECO:0000256" key="1">
    <source>
        <dbReference type="ARBA" id="ARBA00004141"/>
    </source>
</evidence>
<keyword evidence="3" id="KW-0133">Cell shape</keyword>
<reference evidence="8 9" key="1">
    <citation type="submission" date="2021-08" db="EMBL/GenBank/DDBJ databases">
        <title>Streptomyces sp. PTM05 isolated from lichen.</title>
        <authorList>
            <person name="Somphong A."/>
            <person name="Phongsopitanun W."/>
            <person name="Tanasupawat S."/>
        </authorList>
    </citation>
    <scope>NUCLEOTIDE SEQUENCE [LARGE SCALE GENOMIC DNA]</scope>
    <source>
        <strain evidence="8 9">Ptm05</strain>
    </source>
</reference>
<feature type="region of interest" description="Disordered" evidence="6">
    <location>
        <begin position="157"/>
        <end position="181"/>
    </location>
</feature>
<keyword evidence="9" id="KW-1185">Reference proteome</keyword>
<dbReference type="InterPro" id="IPR001182">
    <property type="entry name" value="FtsW/RodA"/>
</dbReference>
<evidence type="ECO:0000256" key="6">
    <source>
        <dbReference type="SAM" id="MobiDB-lite"/>
    </source>
</evidence>
<sequence>RVENWLHPFASIAAGRGAGQLAQSLFAFGAGGLLGTGLGQGHSILIGFAAKSDFILATAGEELGLVGLSALFLLYALLVARGLRSGLAVRDPFGRLLAVGLAAILGLQVFVIAGGVTDLIPLTGMAMPFLAQGGSSVVTNWVIVALLIRLSDSARTPRPVRGEPGVVAPPGTASAAGKDTV</sequence>
<comment type="caution">
    <text evidence="8">The sequence shown here is derived from an EMBL/GenBank/DDBJ whole genome shotgun (WGS) entry which is preliminary data.</text>
</comment>
<evidence type="ECO:0000256" key="2">
    <source>
        <dbReference type="ARBA" id="ARBA00022692"/>
    </source>
</evidence>
<keyword evidence="2 7" id="KW-0812">Transmembrane</keyword>
<evidence type="ECO:0000256" key="5">
    <source>
        <dbReference type="ARBA" id="ARBA00023136"/>
    </source>
</evidence>
<feature type="transmembrane region" description="Helical" evidence="7">
    <location>
        <begin position="63"/>
        <end position="83"/>
    </location>
</feature>
<gene>
    <name evidence="8" type="ORF">K7472_25435</name>
</gene>
<evidence type="ECO:0000256" key="3">
    <source>
        <dbReference type="ARBA" id="ARBA00022960"/>
    </source>
</evidence>
<dbReference type="PANTHER" id="PTHR30474">
    <property type="entry name" value="CELL CYCLE PROTEIN"/>
    <property type="match status" value="1"/>
</dbReference>
<dbReference type="EMBL" id="JAINVZ010000022">
    <property type="protein sequence ID" value="MBY8888156.1"/>
    <property type="molecule type" value="Genomic_DNA"/>
</dbReference>
<accession>A0ABS7QY61</accession>
<evidence type="ECO:0000256" key="4">
    <source>
        <dbReference type="ARBA" id="ARBA00022989"/>
    </source>
</evidence>
<proteinExistence type="predicted"/>
<keyword evidence="5 7" id="KW-0472">Membrane</keyword>
<comment type="subcellular location">
    <subcellularLocation>
        <location evidence="1">Membrane</location>
        <topology evidence="1">Multi-pass membrane protein</topology>
    </subcellularLocation>
</comment>
<keyword evidence="4 7" id="KW-1133">Transmembrane helix</keyword>
<name>A0ABS7QY61_9ACTN</name>
<dbReference type="RefSeq" id="WP_222980892.1">
    <property type="nucleotide sequence ID" value="NZ_JAINVZ010000022.1"/>
</dbReference>
<dbReference type="Proteomes" id="UP001198565">
    <property type="component" value="Unassembled WGS sequence"/>
</dbReference>
<dbReference type="PANTHER" id="PTHR30474:SF3">
    <property type="entry name" value="PEPTIDOGLYCAN GLYCOSYLTRANSFERASE RODA"/>
    <property type="match status" value="1"/>
</dbReference>
<dbReference type="Pfam" id="PF01098">
    <property type="entry name" value="FTSW_RODA_SPOVE"/>
    <property type="match status" value="1"/>
</dbReference>
<evidence type="ECO:0000256" key="7">
    <source>
        <dbReference type="SAM" id="Phobius"/>
    </source>
</evidence>
<evidence type="ECO:0000313" key="9">
    <source>
        <dbReference type="Proteomes" id="UP001198565"/>
    </source>
</evidence>
<feature type="non-terminal residue" evidence="8">
    <location>
        <position position="1"/>
    </location>
</feature>
<feature type="transmembrane region" description="Helical" evidence="7">
    <location>
        <begin position="95"/>
        <end position="117"/>
    </location>
</feature>
<evidence type="ECO:0000313" key="8">
    <source>
        <dbReference type="EMBL" id="MBY8888156.1"/>
    </source>
</evidence>